<reference evidence="1" key="1">
    <citation type="submission" date="2025-05" db="UniProtKB">
        <authorList>
            <consortium name="EnsemblMetazoa"/>
        </authorList>
    </citation>
    <scope>IDENTIFICATION</scope>
    <source>
        <strain evidence="1">Yale</strain>
    </source>
</reference>
<protein>
    <submittedName>
        <fullName evidence="1">Uncharacterized protein</fullName>
    </submittedName>
</protein>
<evidence type="ECO:0000313" key="1">
    <source>
        <dbReference type="EnsemblMetazoa" id="GMOY014140.P1293"/>
    </source>
</evidence>
<dbReference type="EnsemblMetazoa" id="GMOY014140.R1293">
    <property type="protein sequence ID" value="GMOY014140.P1293"/>
    <property type="gene ID" value="GMOY014140"/>
</dbReference>
<dbReference type="Proteomes" id="UP000092444">
    <property type="component" value="Unassembled WGS sequence"/>
</dbReference>
<accession>A0ABK9NG64</accession>
<proteinExistence type="predicted"/>
<evidence type="ECO:0000313" key="2">
    <source>
        <dbReference type="Proteomes" id="UP000092444"/>
    </source>
</evidence>
<organism evidence="1 2">
    <name type="scientific">Glossina morsitans morsitans</name>
    <name type="common">Savannah tsetse fly</name>
    <dbReference type="NCBI Taxonomy" id="37546"/>
    <lineage>
        <taxon>Eukaryota</taxon>
        <taxon>Metazoa</taxon>
        <taxon>Ecdysozoa</taxon>
        <taxon>Arthropoda</taxon>
        <taxon>Hexapoda</taxon>
        <taxon>Insecta</taxon>
        <taxon>Pterygota</taxon>
        <taxon>Neoptera</taxon>
        <taxon>Endopterygota</taxon>
        <taxon>Diptera</taxon>
        <taxon>Brachycera</taxon>
        <taxon>Muscomorpha</taxon>
        <taxon>Hippoboscoidea</taxon>
        <taxon>Glossinidae</taxon>
        <taxon>Glossina</taxon>
    </lineage>
</organism>
<dbReference type="EMBL" id="CCAG010000868">
    <property type="status" value="NOT_ANNOTATED_CDS"/>
    <property type="molecule type" value="Genomic_DNA"/>
</dbReference>
<name>A0ABK9NG64_GLOMM</name>
<sequence>MWINTVLEIYEVHTQREIFSISQFIFIAAVKFLCSLCSRFRLNTNALLFLVIFDKRNKPFFTLANRYICRPAEKLVKI</sequence>
<keyword evidence="2" id="KW-1185">Reference proteome</keyword>